<gene>
    <name evidence="2" type="ORF">BCY86_05220</name>
</gene>
<reference evidence="2 3" key="1">
    <citation type="submission" date="2016-08" db="EMBL/GenBank/DDBJ databases">
        <title>Identification and validation of antigenic proteins from Pajaroellobacter abortibovis using de-novo genome sequence assembly and reverse vaccinology.</title>
        <authorList>
            <person name="Welly B.T."/>
            <person name="Miller M.R."/>
            <person name="Stott J.L."/>
            <person name="Blanchard M.T."/>
            <person name="Islas-Trejo A.D."/>
            <person name="O'Rourke S.M."/>
            <person name="Young A.E."/>
            <person name="Medrano J.F."/>
            <person name="Van Eenennaam A.L."/>
        </authorList>
    </citation>
    <scope>NUCLEOTIDE SEQUENCE [LARGE SCALE GENOMIC DNA]</scope>
    <source>
        <strain evidence="2 3">BTF92-0548A/99-0131</strain>
    </source>
</reference>
<protein>
    <submittedName>
        <fullName evidence="2">TIGR02757 family protein</fullName>
    </submittedName>
</protein>
<dbReference type="KEGG" id="pabo:BCY86_05220"/>
<keyword evidence="3" id="KW-1185">Reference proteome</keyword>
<dbReference type="Proteomes" id="UP000185544">
    <property type="component" value="Chromosome"/>
</dbReference>
<dbReference type="EMBL" id="CP016908">
    <property type="protein sequence ID" value="APS00145.1"/>
    <property type="molecule type" value="Genomic_DNA"/>
</dbReference>
<proteinExistence type="predicted"/>
<accession>A0A1L6MXH2</accession>
<dbReference type="Pfam" id="PF09674">
    <property type="entry name" value="DUF2400"/>
    <property type="match status" value="1"/>
</dbReference>
<evidence type="ECO:0000313" key="2">
    <source>
        <dbReference type="EMBL" id="APS00145.1"/>
    </source>
</evidence>
<dbReference type="SUPFAM" id="SSF48150">
    <property type="entry name" value="DNA-glycosylase"/>
    <property type="match status" value="1"/>
</dbReference>
<feature type="region of interest" description="Disordered" evidence="1">
    <location>
        <begin position="162"/>
        <end position="186"/>
    </location>
</feature>
<dbReference type="InterPro" id="IPR023170">
    <property type="entry name" value="HhH_base_excis_C"/>
</dbReference>
<dbReference type="Gene3D" id="1.10.1670.10">
    <property type="entry name" value="Helix-hairpin-Helix base-excision DNA repair enzymes (C-terminal)"/>
    <property type="match status" value="1"/>
</dbReference>
<evidence type="ECO:0000256" key="1">
    <source>
        <dbReference type="SAM" id="MobiDB-lite"/>
    </source>
</evidence>
<dbReference type="STRING" id="1882918.BCY86_05220"/>
<sequence length="315" mass="36180">MGSEWTHQELLLFQQTLEKVRARYEQRERILLDPVHFVHNYPDRENQELVALLASTVAFGQVKSIRNSIENLLKRLRPSPAQIAERETELFARVEGWKHRLFKGEDLARLLGGARKVQQQYGSLGAYVERQFKETHSIRESLARFCDTVRKEGGLLLPVSKGRKREQKAMGKGSGHQRGRRGPLHLLPDVRANGGAKRLLLFLKWMVRPSNGIDLGLWNLPTSHLLVPVDVHIRRLARNLGLTQRKTASWKTTEEISAGLARLDPDDPTKYDFALCHLGMLQQCPSRRDEVRCRGCGVLPLCIHWRREEKGRLFP</sequence>
<dbReference type="GO" id="GO:0003824">
    <property type="term" value="F:catalytic activity"/>
    <property type="evidence" value="ECO:0007669"/>
    <property type="project" value="InterPro"/>
</dbReference>
<evidence type="ECO:0000313" key="3">
    <source>
        <dbReference type="Proteomes" id="UP000185544"/>
    </source>
</evidence>
<dbReference type="OrthoDB" id="9773332at2"/>
<dbReference type="InterPro" id="IPR014127">
    <property type="entry name" value="CHP02757"/>
</dbReference>
<dbReference type="GO" id="GO:0006281">
    <property type="term" value="P:DNA repair"/>
    <property type="evidence" value="ECO:0007669"/>
    <property type="project" value="InterPro"/>
</dbReference>
<name>A0A1L6MXH2_9BACT</name>
<dbReference type="InterPro" id="IPR011257">
    <property type="entry name" value="DNA_glycosylase"/>
</dbReference>
<dbReference type="AlphaFoldDB" id="A0A1L6MXH2"/>
<organism evidence="2 3">
    <name type="scientific">Pajaroellobacter abortibovis</name>
    <dbReference type="NCBI Taxonomy" id="1882918"/>
    <lineage>
        <taxon>Bacteria</taxon>
        <taxon>Pseudomonadati</taxon>
        <taxon>Myxococcota</taxon>
        <taxon>Polyangia</taxon>
        <taxon>Polyangiales</taxon>
        <taxon>Polyangiaceae</taxon>
    </lineage>
</organism>
<dbReference type="NCBIfam" id="TIGR02757">
    <property type="entry name" value="TIGR02757 family protein"/>
    <property type="match status" value="1"/>
</dbReference>
<dbReference type="RefSeq" id="WP_075276810.1">
    <property type="nucleotide sequence ID" value="NZ_CP016908.1"/>
</dbReference>